<dbReference type="InterPro" id="IPR041017">
    <property type="entry name" value="Thioredoxin_10"/>
</dbReference>
<dbReference type="InterPro" id="IPR036249">
    <property type="entry name" value="Thioredoxin-like_sf"/>
</dbReference>
<dbReference type="GO" id="GO:0016491">
    <property type="term" value="F:oxidoreductase activity"/>
    <property type="evidence" value="ECO:0007669"/>
    <property type="project" value="InterPro"/>
</dbReference>
<evidence type="ECO:0000313" key="2">
    <source>
        <dbReference type="EMBL" id="PJA45052.1"/>
    </source>
</evidence>
<dbReference type="PANTHER" id="PTHR42852">
    <property type="entry name" value="THIOL:DISULFIDE INTERCHANGE PROTEIN DSBE"/>
    <property type="match status" value="1"/>
</dbReference>
<dbReference type="PROSITE" id="PS51352">
    <property type="entry name" value="THIOREDOXIN_2"/>
    <property type="match status" value="1"/>
</dbReference>
<dbReference type="PANTHER" id="PTHR42852:SF13">
    <property type="entry name" value="PROTEIN DIPZ"/>
    <property type="match status" value="1"/>
</dbReference>
<dbReference type="SUPFAM" id="SSF52833">
    <property type="entry name" value="Thioredoxin-like"/>
    <property type="match status" value="1"/>
</dbReference>
<sequence length="356" mass="40309">MKNLLILFGIAALFIGMFAGAIYLGSQMNPVREASEDIVRAEDLPILGTMPDIEGIAGWINSDELTQSDLEGKVVLIDFWTYSCINCIRTFPYITEWWSKYQEEDFVIIGVHTPEFEFEKKYDNVVEATVKHGIEFPVALDNDYVTWRNFSNHYWPAKYIFDQQGNLRYTHFGEGAYDETEGVIQALLGVSMDLTEAEFPDFANIRSPETYFGYWRTENFASNENLVEDVPTTYSLPEALSLNEWALLGEWNIQYQHAEAIGAGAKFQFHYSASVANLVMATSDGTLQDVIVRLDGEVVPTESLGTHIMKDELTGGTFVQVEFSDLYELIRSEPGEHILEIETLEPGLEIYAITFG</sequence>
<dbReference type="InterPro" id="IPR050553">
    <property type="entry name" value="Thioredoxin_ResA/DsbE_sf"/>
</dbReference>
<organism evidence="2 3">
    <name type="scientific">Candidatus Uhrbacteria bacterium CG_4_9_14_3_um_filter_50_9</name>
    <dbReference type="NCBI Taxonomy" id="1975035"/>
    <lineage>
        <taxon>Bacteria</taxon>
        <taxon>Candidatus Uhriibacteriota</taxon>
    </lineage>
</organism>
<evidence type="ECO:0000313" key="3">
    <source>
        <dbReference type="Proteomes" id="UP000229385"/>
    </source>
</evidence>
<name>A0A2M7XB16_9BACT</name>
<reference evidence="3" key="1">
    <citation type="submission" date="2017-09" db="EMBL/GenBank/DDBJ databases">
        <title>Depth-based differentiation of microbial function through sediment-hosted aquifers and enrichment of novel symbionts in the deep terrestrial subsurface.</title>
        <authorList>
            <person name="Probst A.J."/>
            <person name="Ladd B."/>
            <person name="Jarett J.K."/>
            <person name="Geller-Mcgrath D.E."/>
            <person name="Sieber C.M.K."/>
            <person name="Emerson J.B."/>
            <person name="Anantharaman K."/>
            <person name="Thomas B.C."/>
            <person name="Malmstrom R."/>
            <person name="Stieglmeier M."/>
            <person name="Klingl A."/>
            <person name="Woyke T."/>
            <person name="Ryan C.M."/>
            <person name="Banfield J.F."/>
        </authorList>
    </citation>
    <scope>NUCLEOTIDE SEQUENCE [LARGE SCALE GENOMIC DNA]</scope>
</reference>
<dbReference type="InterPro" id="IPR000866">
    <property type="entry name" value="AhpC/TSA"/>
</dbReference>
<dbReference type="Proteomes" id="UP000229385">
    <property type="component" value="Unassembled WGS sequence"/>
</dbReference>
<dbReference type="Pfam" id="PF17991">
    <property type="entry name" value="Thioredoxin_10"/>
    <property type="match status" value="1"/>
</dbReference>
<gene>
    <name evidence="2" type="ORF">CO174_05200</name>
</gene>
<evidence type="ECO:0000259" key="1">
    <source>
        <dbReference type="PROSITE" id="PS51352"/>
    </source>
</evidence>
<dbReference type="Gene3D" id="2.60.120.260">
    <property type="entry name" value="Galactose-binding domain-like"/>
    <property type="match status" value="1"/>
</dbReference>
<proteinExistence type="predicted"/>
<dbReference type="InterPro" id="IPR013766">
    <property type="entry name" value="Thioredoxin_domain"/>
</dbReference>
<dbReference type="Gene3D" id="3.40.30.10">
    <property type="entry name" value="Glutaredoxin"/>
    <property type="match status" value="1"/>
</dbReference>
<dbReference type="EMBL" id="PFWU01000052">
    <property type="protein sequence ID" value="PJA45052.1"/>
    <property type="molecule type" value="Genomic_DNA"/>
</dbReference>
<feature type="domain" description="Thioredoxin" evidence="1">
    <location>
        <begin position="44"/>
        <end position="189"/>
    </location>
</feature>
<dbReference type="AlphaFoldDB" id="A0A2M7XB16"/>
<accession>A0A2M7XB16</accession>
<dbReference type="Pfam" id="PF00578">
    <property type="entry name" value="AhpC-TSA"/>
    <property type="match status" value="1"/>
</dbReference>
<dbReference type="GO" id="GO:0016209">
    <property type="term" value="F:antioxidant activity"/>
    <property type="evidence" value="ECO:0007669"/>
    <property type="project" value="InterPro"/>
</dbReference>
<comment type="caution">
    <text evidence="2">The sequence shown here is derived from an EMBL/GenBank/DDBJ whole genome shotgun (WGS) entry which is preliminary data.</text>
</comment>
<protein>
    <recommendedName>
        <fullName evidence="1">Thioredoxin domain-containing protein</fullName>
    </recommendedName>
</protein>